<sequence length="136" mass="15514">DTGIVVSHLAAMVIKGYDANHSKLPLCQNSNCCAEAGVPEEYNHCLDFRLNGEICAELDRIERQSWRDWAKERHQRLSEINTKVSALAEGISLRKRQRTPSEEMEAQRRHQEVLDEYTHESVAHRENFSVGAGIIN</sequence>
<reference evidence="1" key="1">
    <citation type="submission" date="2019-11" db="EMBL/GenBank/DDBJ databases">
        <title>Genomic insights into an expanded diversity of filamentous marine cyanobacteria reveals the extraordinary biosynthetic potential of Moorea and Okeania.</title>
        <authorList>
            <person name="Ferreira Leao T."/>
            <person name="Wang M."/>
            <person name="Moss N."/>
            <person name="Da Silva R."/>
            <person name="Sanders J."/>
            <person name="Nurk S."/>
            <person name="Gurevich A."/>
            <person name="Humphrey G."/>
            <person name="Reher R."/>
            <person name="Zhu Q."/>
            <person name="Belda-Ferre P."/>
            <person name="Glukhov E."/>
            <person name="Rex R."/>
            <person name="Dorrestein P.C."/>
            <person name="Knight R."/>
            <person name="Pevzner P."/>
            <person name="Gerwick W.H."/>
            <person name="Gerwick L."/>
        </authorList>
    </citation>
    <scope>NUCLEOTIDE SEQUENCE</scope>
    <source>
        <strain evidence="1">SIO1C4</strain>
    </source>
</reference>
<feature type="non-terminal residue" evidence="1">
    <location>
        <position position="1"/>
    </location>
</feature>
<accession>A0A6B3NCA4</accession>
<evidence type="ECO:0000313" key="1">
    <source>
        <dbReference type="EMBL" id="NER30729.1"/>
    </source>
</evidence>
<protein>
    <submittedName>
        <fullName evidence="1">Uncharacterized protein</fullName>
    </submittedName>
</protein>
<comment type="caution">
    <text evidence="1">The sequence shown here is derived from an EMBL/GenBank/DDBJ whole genome shotgun (WGS) entry which is preliminary data.</text>
</comment>
<dbReference type="AlphaFoldDB" id="A0A6B3NCA4"/>
<organism evidence="1">
    <name type="scientific">Symploca sp. SIO1C4</name>
    <dbReference type="NCBI Taxonomy" id="2607765"/>
    <lineage>
        <taxon>Bacteria</taxon>
        <taxon>Bacillati</taxon>
        <taxon>Cyanobacteriota</taxon>
        <taxon>Cyanophyceae</taxon>
        <taxon>Coleofasciculales</taxon>
        <taxon>Coleofasciculaceae</taxon>
        <taxon>Symploca</taxon>
    </lineage>
</organism>
<gene>
    <name evidence="1" type="ORF">F6J89_24715</name>
</gene>
<name>A0A6B3NCA4_9CYAN</name>
<proteinExistence type="predicted"/>
<dbReference type="EMBL" id="JAAHFQ010000630">
    <property type="protein sequence ID" value="NER30729.1"/>
    <property type="molecule type" value="Genomic_DNA"/>
</dbReference>